<evidence type="ECO:0000256" key="6">
    <source>
        <dbReference type="ARBA" id="ARBA00023274"/>
    </source>
</evidence>
<name>A0AAV6TG95_9ARAC</name>
<evidence type="ECO:0000256" key="2">
    <source>
        <dbReference type="ARBA" id="ARBA00009360"/>
    </source>
</evidence>
<evidence type="ECO:0000256" key="1">
    <source>
        <dbReference type="ARBA" id="ARBA00004173"/>
    </source>
</evidence>
<reference evidence="9 10" key="1">
    <citation type="journal article" date="2022" name="Nat. Ecol. Evol.">
        <title>A masculinizing supergene underlies an exaggerated male reproductive morph in a spider.</title>
        <authorList>
            <person name="Hendrickx F."/>
            <person name="De Corte Z."/>
            <person name="Sonet G."/>
            <person name="Van Belleghem S.M."/>
            <person name="Kostlbacher S."/>
            <person name="Vangestel C."/>
        </authorList>
    </citation>
    <scope>NUCLEOTIDE SEQUENCE [LARGE SCALE GENOMIC DNA]</scope>
    <source>
        <strain evidence="9">W744_W776</strain>
    </source>
</reference>
<evidence type="ECO:0000256" key="5">
    <source>
        <dbReference type="ARBA" id="ARBA00023128"/>
    </source>
</evidence>
<keyword evidence="3" id="KW-0809">Transit peptide</keyword>
<dbReference type="Pfam" id="PF09812">
    <property type="entry name" value="MRP-L28"/>
    <property type="match status" value="1"/>
</dbReference>
<evidence type="ECO:0000313" key="10">
    <source>
        <dbReference type="Proteomes" id="UP000827092"/>
    </source>
</evidence>
<evidence type="ECO:0000256" key="7">
    <source>
        <dbReference type="ARBA" id="ARBA00035192"/>
    </source>
</evidence>
<evidence type="ECO:0000256" key="4">
    <source>
        <dbReference type="ARBA" id="ARBA00022980"/>
    </source>
</evidence>
<organism evidence="9 10">
    <name type="scientific">Oedothorax gibbosus</name>
    <dbReference type="NCBI Taxonomy" id="931172"/>
    <lineage>
        <taxon>Eukaryota</taxon>
        <taxon>Metazoa</taxon>
        <taxon>Ecdysozoa</taxon>
        <taxon>Arthropoda</taxon>
        <taxon>Chelicerata</taxon>
        <taxon>Arachnida</taxon>
        <taxon>Araneae</taxon>
        <taxon>Araneomorphae</taxon>
        <taxon>Entelegynae</taxon>
        <taxon>Araneoidea</taxon>
        <taxon>Linyphiidae</taxon>
        <taxon>Erigoninae</taxon>
        <taxon>Oedothorax</taxon>
    </lineage>
</organism>
<dbReference type="Proteomes" id="UP000827092">
    <property type="component" value="Unassembled WGS sequence"/>
</dbReference>
<evidence type="ECO:0000256" key="3">
    <source>
        <dbReference type="ARBA" id="ARBA00022946"/>
    </source>
</evidence>
<keyword evidence="6" id="KW-0687">Ribonucleoprotein</keyword>
<dbReference type="EMBL" id="JAFNEN010005321">
    <property type="protein sequence ID" value="KAG8170510.1"/>
    <property type="molecule type" value="Genomic_DNA"/>
</dbReference>
<dbReference type="PANTHER" id="PTHR13359:SF2">
    <property type="entry name" value="LARGE RIBOSOMAL SUBUNIT PROTEIN ML40"/>
    <property type="match status" value="1"/>
</dbReference>
<dbReference type="PANTHER" id="PTHR13359">
    <property type="entry name" value="39S RIBOSOMAL PROTEIN L40, MITOCHONDRIAL"/>
    <property type="match status" value="1"/>
</dbReference>
<feature type="non-terminal residue" evidence="9">
    <location>
        <position position="1"/>
    </location>
</feature>
<sequence length="123" mass="14269">ERIRPPAILSESELMERAVLRREWAVYKRKQHLSEMCALRRIVTAQENALDALQETSPELYEEALACDPYLIPLKLRGPVETPPIENYNYPDGDYIDVTKVYQPIVPTDPVKQRQLGLHLKKK</sequence>
<dbReference type="InterPro" id="IPR039145">
    <property type="entry name" value="Ribosomal_mL40_metazoa/plant"/>
</dbReference>
<evidence type="ECO:0000256" key="8">
    <source>
        <dbReference type="ARBA" id="ARBA00083752"/>
    </source>
</evidence>
<dbReference type="InterPro" id="IPR019192">
    <property type="entry name" value="Ribosomal_mL40"/>
</dbReference>
<gene>
    <name evidence="9" type="ORF">JTE90_008218</name>
</gene>
<keyword evidence="4" id="KW-0689">Ribosomal protein</keyword>
<dbReference type="GO" id="GO:0005762">
    <property type="term" value="C:mitochondrial large ribosomal subunit"/>
    <property type="evidence" value="ECO:0007669"/>
    <property type="project" value="InterPro"/>
</dbReference>
<protein>
    <recommendedName>
        <fullName evidence="7">Large ribosomal subunit protein mL40</fullName>
    </recommendedName>
    <alternativeName>
        <fullName evidence="8">39S ribosomal protein L40, mitochondrial</fullName>
    </alternativeName>
</protein>
<proteinExistence type="inferred from homology"/>
<accession>A0AAV6TG95</accession>
<dbReference type="AlphaFoldDB" id="A0AAV6TG95"/>
<evidence type="ECO:0000313" key="9">
    <source>
        <dbReference type="EMBL" id="KAG8170510.1"/>
    </source>
</evidence>
<comment type="similarity">
    <text evidence="2">Belongs to the mitochondrion-specific ribosomal protein mL40 family.</text>
</comment>
<keyword evidence="5" id="KW-0496">Mitochondrion</keyword>
<comment type="caution">
    <text evidence="9">The sequence shown here is derived from an EMBL/GenBank/DDBJ whole genome shotgun (WGS) entry which is preliminary data.</text>
</comment>
<dbReference type="Gene3D" id="6.10.250.3440">
    <property type="match status" value="1"/>
</dbReference>
<dbReference type="FunFam" id="6.10.250.3440:FF:000001">
    <property type="entry name" value="Mitochondrial ribosomal protein L40"/>
    <property type="match status" value="1"/>
</dbReference>
<comment type="subcellular location">
    <subcellularLocation>
        <location evidence="1">Mitochondrion</location>
    </subcellularLocation>
</comment>
<keyword evidence="10" id="KW-1185">Reference proteome</keyword>